<evidence type="ECO:0000256" key="5">
    <source>
        <dbReference type="ARBA" id="ARBA00022989"/>
    </source>
</evidence>
<keyword evidence="4" id="KW-0653">Protein transport</keyword>
<name>A0A3L8DBF8_OOCBI</name>
<sequence length="262" mass="29160">MSLRYARVRSDRQTKTKPRRKMCSRSAIFIALALFVILFCDSTSSECTQVGPCTCLLPDGQYYNLTALAKEKPLNDTSPTSTAIFHPCTNVPMTMGPDSTTCASGSGVSLCAYNKEANKTLNLGTVEETRMKLSSTNKFPIFEIHHGNVTSFINIVCVNYNETSFRIESFNAKEYFFHLSSPYACKIEPQKGLSTGSVLVILFFTFAGIYFIGGAIALKTLRGATGWEMLPNHDFWCELPSLVRDGIVFTFNCCRADSYERI</sequence>
<organism evidence="8 9">
    <name type="scientific">Ooceraea biroi</name>
    <name type="common">Clonal raider ant</name>
    <name type="synonym">Cerapachys biroi</name>
    <dbReference type="NCBI Taxonomy" id="2015173"/>
    <lineage>
        <taxon>Eukaryota</taxon>
        <taxon>Metazoa</taxon>
        <taxon>Ecdysozoa</taxon>
        <taxon>Arthropoda</taxon>
        <taxon>Hexapoda</taxon>
        <taxon>Insecta</taxon>
        <taxon>Pterygota</taxon>
        <taxon>Neoptera</taxon>
        <taxon>Endopterygota</taxon>
        <taxon>Hymenoptera</taxon>
        <taxon>Apocrita</taxon>
        <taxon>Aculeata</taxon>
        <taxon>Formicoidea</taxon>
        <taxon>Formicidae</taxon>
        <taxon>Dorylinae</taxon>
        <taxon>Ooceraea</taxon>
    </lineage>
</organism>
<keyword evidence="3" id="KW-0732">Signal</keyword>
<dbReference type="Gene3D" id="2.70.130.10">
    <property type="entry name" value="Mannose-6-phosphate receptor binding domain"/>
    <property type="match status" value="1"/>
</dbReference>
<dbReference type="GO" id="GO:0005802">
    <property type="term" value="C:trans-Golgi network"/>
    <property type="evidence" value="ECO:0007669"/>
    <property type="project" value="TreeGrafter"/>
</dbReference>
<keyword evidence="2 7" id="KW-0812">Transmembrane</keyword>
<evidence type="ECO:0000313" key="8">
    <source>
        <dbReference type="EMBL" id="RLU17219.1"/>
    </source>
</evidence>
<dbReference type="InterPro" id="IPR009011">
    <property type="entry name" value="Man6P_isomerase_rcpt-bd_dom_sf"/>
</dbReference>
<dbReference type="Pfam" id="PF09451">
    <property type="entry name" value="ATG27"/>
    <property type="match status" value="1"/>
</dbReference>
<keyword evidence="6 7" id="KW-0472">Membrane</keyword>
<reference evidence="8 9" key="1">
    <citation type="journal article" date="2018" name="Genome Res.">
        <title>The genomic architecture and molecular evolution of ant odorant receptors.</title>
        <authorList>
            <person name="McKenzie S.K."/>
            <person name="Kronauer D.J.C."/>
        </authorList>
    </citation>
    <scope>NUCLEOTIDE SEQUENCE [LARGE SCALE GENOMIC DNA]</scope>
    <source>
        <strain evidence="8">Clonal line C1</strain>
    </source>
</reference>
<comment type="subcellular location">
    <subcellularLocation>
        <location evidence="1">Preautophagosomal structure membrane</location>
        <topology evidence="1">Single-pass type I membrane protein</topology>
    </subcellularLocation>
</comment>
<dbReference type="EMBL" id="QOIP01000011">
    <property type="protein sequence ID" value="RLU17219.1"/>
    <property type="molecule type" value="Genomic_DNA"/>
</dbReference>
<protein>
    <recommendedName>
        <fullName evidence="10">Cation-dependent mannose-6-phosphate receptor</fullName>
    </recommendedName>
</protein>
<dbReference type="PANTHER" id="PTHR15071">
    <property type="entry name" value="MANNOSE-6-PHOSPHATE RECEPTOR FAMILY MEMBER"/>
    <property type="match status" value="1"/>
</dbReference>
<keyword evidence="4" id="KW-0813">Transport</keyword>
<evidence type="ECO:0000256" key="3">
    <source>
        <dbReference type="ARBA" id="ARBA00022729"/>
    </source>
</evidence>
<gene>
    <name evidence="8" type="ORF">DMN91_011288</name>
</gene>
<evidence type="ECO:0000256" key="2">
    <source>
        <dbReference type="ARBA" id="ARBA00022692"/>
    </source>
</evidence>
<dbReference type="PANTHER" id="PTHR15071:SF0">
    <property type="entry name" value="MANNOSE 6-PHOSPHATE RECEPTOR-LIKE PROTEIN 1"/>
    <property type="match status" value="1"/>
</dbReference>
<dbReference type="GO" id="GO:0015031">
    <property type="term" value="P:protein transport"/>
    <property type="evidence" value="ECO:0007669"/>
    <property type="project" value="UniProtKB-KW"/>
</dbReference>
<evidence type="ECO:0000256" key="4">
    <source>
        <dbReference type="ARBA" id="ARBA00022927"/>
    </source>
</evidence>
<comment type="caution">
    <text evidence="8">The sequence shown here is derived from an EMBL/GenBank/DDBJ whole genome shotgun (WGS) entry which is preliminary data.</text>
</comment>
<accession>A0A3L8DBF8</accession>
<evidence type="ECO:0000313" key="9">
    <source>
        <dbReference type="Proteomes" id="UP000279307"/>
    </source>
</evidence>
<dbReference type="Proteomes" id="UP000279307">
    <property type="component" value="Chromosome 11"/>
</dbReference>
<evidence type="ECO:0008006" key="10">
    <source>
        <dbReference type="Google" id="ProtNLM"/>
    </source>
</evidence>
<dbReference type="GO" id="GO:0034045">
    <property type="term" value="C:phagophore assembly site membrane"/>
    <property type="evidence" value="ECO:0007669"/>
    <property type="project" value="UniProtKB-SubCell"/>
</dbReference>
<dbReference type="InterPro" id="IPR018939">
    <property type="entry name" value="Autophagy-rel_prot_27"/>
</dbReference>
<evidence type="ECO:0000256" key="7">
    <source>
        <dbReference type="SAM" id="Phobius"/>
    </source>
</evidence>
<dbReference type="GO" id="GO:0000139">
    <property type="term" value="C:Golgi membrane"/>
    <property type="evidence" value="ECO:0007669"/>
    <property type="project" value="UniProtKB-SubCell"/>
</dbReference>
<proteinExistence type="predicted"/>
<dbReference type="SUPFAM" id="SSF50911">
    <property type="entry name" value="Mannose 6-phosphate receptor domain"/>
    <property type="match status" value="1"/>
</dbReference>
<dbReference type="AlphaFoldDB" id="A0A3L8DBF8"/>
<evidence type="ECO:0000256" key="6">
    <source>
        <dbReference type="ARBA" id="ARBA00023136"/>
    </source>
</evidence>
<feature type="transmembrane region" description="Helical" evidence="7">
    <location>
        <begin position="198"/>
        <end position="218"/>
    </location>
</feature>
<evidence type="ECO:0000256" key="1">
    <source>
        <dbReference type="ARBA" id="ARBA00004472"/>
    </source>
</evidence>
<keyword evidence="5 7" id="KW-1133">Transmembrane helix</keyword>
<dbReference type="OrthoDB" id="29460at2759"/>